<dbReference type="Proteomes" id="UP001147005">
    <property type="component" value="Unassembled WGS sequence"/>
</dbReference>
<organism evidence="1 2">
    <name type="scientific">Citrobacter portucalensis</name>
    <dbReference type="NCBI Taxonomy" id="1639133"/>
    <lineage>
        <taxon>Bacteria</taxon>
        <taxon>Pseudomonadati</taxon>
        <taxon>Pseudomonadota</taxon>
        <taxon>Gammaproteobacteria</taxon>
        <taxon>Enterobacterales</taxon>
        <taxon>Enterobacteriaceae</taxon>
        <taxon>Citrobacter</taxon>
        <taxon>Citrobacter freundii complex</taxon>
    </lineage>
</organism>
<comment type="caution">
    <text evidence="1">The sequence shown here is derived from an EMBL/GenBank/DDBJ whole genome shotgun (WGS) entry which is preliminary data.</text>
</comment>
<dbReference type="Pfam" id="PF05136">
    <property type="entry name" value="Phage_portal_2"/>
    <property type="match status" value="1"/>
</dbReference>
<dbReference type="NCBIfam" id="TIGR01539">
    <property type="entry name" value="portal_lambda"/>
    <property type="match status" value="1"/>
</dbReference>
<name>A0A9X4GJT9_9ENTR</name>
<gene>
    <name evidence="1" type="ORF">L2111_09225</name>
</gene>
<dbReference type="AlphaFoldDB" id="A0A9X4GJT9"/>
<sequence length="552" mass="61581">MMSVQILGADGRPLPPSTQKMKYGALSGSGRVPYDAADSFSDQMANWQPALWSPDNEINIYRDRIVSRMRDLARNDGWASGTITRVLDNAIGANYRPIFKPDYRMLRLITGNKAFDATWADEYGKVIEAHWRSWANDPGRYCDVERKQTVSQMLRLGFRHKLLDGDALLVLQYRTDRLGPGRGQYATTLQIVDPDRLSNPQQNFDMPNVRGGVEIDADGAPVAYHIREAHIGDWWSGAKTMTWQRIPRETSWGRPIVIHDFDMERGAQHRGMGILAPIVQRLKMLIKYDESELEAAILNAIFGAYIESPYDAQMVSSALGDTGGGFSDGEELSAYQTQRTEYYQDKRLNLQNGARIPHLFPNEKIVTLSAARPTSNFDGFESAVLRNIAAATGLSTQQVTQDWSDVNYSSARAAMLEAWKTLTRRRDDYATGTAQPVASAFVEEIHSIESLPLPAGAPDFLDAKAAYCRARWMGPGRGWIDPVAEKKGSILGMNAGLSTLEMEAAENAGEDWEEMLDQRAREIDAFKERGIPLPEWAEATPAIQPINNSEAN</sequence>
<accession>A0A9X4GJT9</accession>
<dbReference type="EMBL" id="JAKIHW010000008">
    <property type="protein sequence ID" value="MDE9618261.1"/>
    <property type="molecule type" value="Genomic_DNA"/>
</dbReference>
<protein>
    <submittedName>
        <fullName evidence="1">Phage portal protein</fullName>
    </submittedName>
</protein>
<reference evidence="1" key="1">
    <citation type="submission" date="2022-01" db="EMBL/GenBank/DDBJ databases">
        <title>Genetic Characterization of Carbapenem-resistant Citrobacter spp. from China: a multicenter study.</title>
        <authorList>
            <person name="Ye L."/>
        </authorList>
    </citation>
    <scope>NUCLEOTIDE SEQUENCE</scope>
    <source>
        <strain evidence="1">IR5432</strain>
    </source>
</reference>
<proteinExistence type="predicted"/>
<dbReference type="InterPro" id="IPR006429">
    <property type="entry name" value="Phage_lambda_portal"/>
</dbReference>
<dbReference type="GO" id="GO:0005198">
    <property type="term" value="F:structural molecule activity"/>
    <property type="evidence" value="ECO:0007669"/>
    <property type="project" value="InterPro"/>
</dbReference>
<dbReference type="GO" id="GO:0019068">
    <property type="term" value="P:virion assembly"/>
    <property type="evidence" value="ECO:0007669"/>
    <property type="project" value="InterPro"/>
</dbReference>
<evidence type="ECO:0000313" key="2">
    <source>
        <dbReference type="Proteomes" id="UP001147005"/>
    </source>
</evidence>
<dbReference type="RefSeq" id="WP_275397599.1">
    <property type="nucleotide sequence ID" value="NZ_JAKIHW010000008.1"/>
</dbReference>
<evidence type="ECO:0000313" key="1">
    <source>
        <dbReference type="EMBL" id="MDE9618261.1"/>
    </source>
</evidence>